<evidence type="ECO:0000259" key="2">
    <source>
        <dbReference type="Pfam" id="PF10881"/>
    </source>
</evidence>
<dbReference type="AlphaFoldDB" id="A0A1Y3CHN4"/>
<comment type="caution">
    <text evidence="3">The sequence shown here is derived from an EMBL/GenBank/DDBJ whole genome shotgun (WGS) entry which is preliminary data.</text>
</comment>
<feature type="domain" description="DUF2726" evidence="2">
    <location>
        <begin position="47"/>
        <end position="146"/>
    </location>
</feature>
<evidence type="ECO:0000256" key="1">
    <source>
        <dbReference type="SAM" id="Phobius"/>
    </source>
</evidence>
<dbReference type="InterPro" id="IPR024402">
    <property type="entry name" value="DUF2726"/>
</dbReference>
<keyword evidence="1" id="KW-0472">Membrane</keyword>
<dbReference type="OrthoDB" id="6710473at2"/>
<feature type="transmembrane region" description="Helical" evidence="1">
    <location>
        <begin position="6"/>
        <end position="26"/>
    </location>
</feature>
<keyword evidence="1" id="KW-0812">Transmembrane</keyword>
<protein>
    <recommendedName>
        <fullName evidence="2">DUF2726 domain-containing protein</fullName>
    </recommendedName>
</protein>
<reference evidence="3 4" key="1">
    <citation type="submission" date="2017-04" db="EMBL/GenBank/DDBJ databases">
        <title>High diversity of culturable Acinetobacter species in natural soil and water ecosystems.</title>
        <authorList>
            <person name="Nemec A."/>
            <person name="Radolfova-Krizova L."/>
        </authorList>
    </citation>
    <scope>NUCLEOTIDE SEQUENCE [LARGE SCALE GENOMIC DNA]</scope>
    <source>
        <strain evidence="3 4">ANC 4999</strain>
    </source>
</reference>
<accession>A0A1Y3CHN4</accession>
<dbReference type="Pfam" id="PF10881">
    <property type="entry name" value="DUF2726"/>
    <property type="match status" value="1"/>
</dbReference>
<dbReference type="STRING" id="1977882.B9T28_08100"/>
<keyword evidence="1" id="KW-1133">Transmembrane helix</keyword>
<evidence type="ECO:0000313" key="4">
    <source>
        <dbReference type="Proteomes" id="UP000242765"/>
    </source>
</evidence>
<organism evidence="3 4">
    <name type="scientific">Acinetobacter silvestris</name>
    <dbReference type="NCBI Taxonomy" id="1977882"/>
    <lineage>
        <taxon>Bacteria</taxon>
        <taxon>Pseudomonadati</taxon>
        <taxon>Pseudomonadota</taxon>
        <taxon>Gammaproteobacteria</taxon>
        <taxon>Moraxellales</taxon>
        <taxon>Moraxellaceae</taxon>
        <taxon>Acinetobacter</taxon>
    </lineage>
</organism>
<evidence type="ECO:0000313" key="3">
    <source>
        <dbReference type="EMBL" id="OTG65421.1"/>
    </source>
</evidence>
<keyword evidence="4" id="KW-1185">Reference proteome</keyword>
<name>A0A1Y3CHN4_9GAMM</name>
<sequence>MVNLSQITFLIIGCIASLAILIIINLEKIKFKRDIQINTTKKEYYAKPVISKFEIKMFERLKKACPEHHVLAQVAFSALMTSNYMATRNKFNRKVTDFVILNHHLDVVCIIELDDPSHAGKGNEDAKRDAMLQEAGYTVLRYTNIPTVRQLQKDIY</sequence>
<dbReference type="EMBL" id="NEGB01000004">
    <property type="protein sequence ID" value="OTG65421.1"/>
    <property type="molecule type" value="Genomic_DNA"/>
</dbReference>
<gene>
    <name evidence="3" type="ORF">B9T28_08100</name>
</gene>
<proteinExistence type="predicted"/>
<dbReference type="Proteomes" id="UP000242765">
    <property type="component" value="Unassembled WGS sequence"/>
</dbReference>